<name>A0ABQ8IY94_DERPT</name>
<comment type="caution">
    <text evidence="2">The sequence shown here is derived from an EMBL/GenBank/DDBJ whole genome shotgun (WGS) entry which is preliminary data.</text>
</comment>
<feature type="region of interest" description="Disordered" evidence="1">
    <location>
        <begin position="1"/>
        <end position="20"/>
    </location>
</feature>
<dbReference type="EMBL" id="NJHN03000099">
    <property type="protein sequence ID" value="KAH9415080.1"/>
    <property type="molecule type" value="Genomic_DNA"/>
</dbReference>
<organism evidence="2 3">
    <name type="scientific">Dermatophagoides pteronyssinus</name>
    <name type="common">European house dust mite</name>
    <dbReference type="NCBI Taxonomy" id="6956"/>
    <lineage>
        <taxon>Eukaryota</taxon>
        <taxon>Metazoa</taxon>
        <taxon>Ecdysozoa</taxon>
        <taxon>Arthropoda</taxon>
        <taxon>Chelicerata</taxon>
        <taxon>Arachnida</taxon>
        <taxon>Acari</taxon>
        <taxon>Acariformes</taxon>
        <taxon>Sarcoptiformes</taxon>
        <taxon>Astigmata</taxon>
        <taxon>Psoroptidia</taxon>
        <taxon>Analgoidea</taxon>
        <taxon>Pyroglyphidae</taxon>
        <taxon>Dermatophagoidinae</taxon>
        <taxon>Dermatophagoides</taxon>
    </lineage>
</organism>
<reference evidence="2 3" key="2">
    <citation type="journal article" date="2022" name="Mol. Biol. Evol.">
        <title>Comparative Genomics Reveals Insights into the Divergent Evolution of Astigmatic Mites and Household Pest Adaptations.</title>
        <authorList>
            <person name="Xiong Q."/>
            <person name="Wan A.T."/>
            <person name="Liu X."/>
            <person name="Fung C.S."/>
            <person name="Xiao X."/>
            <person name="Malainual N."/>
            <person name="Hou J."/>
            <person name="Wang L."/>
            <person name="Wang M."/>
            <person name="Yang K.Y."/>
            <person name="Cui Y."/>
            <person name="Leung E.L."/>
            <person name="Nong W."/>
            <person name="Shin S.K."/>
            <person name="Au S.W."/>
            <person name="Jeong K.Y."/>
            <person name="Chew F.T."/>
            <person name="Hui J.H."/>
            <person name="Leung T.F."/>
            <person name="Tungtrongchitr A."/>
            <person name="Zhong N."/>
            <person name="Liu Z."/>
            <person name="Tsui S.K."/>
        </authorList>
    </citation>
    <scope>NUCLEOTIDE SEQUENCE [LARGE SCALE GENOMIC DNA]</scope>
    <source>
        <strain evidence="2">Derp</strain>
    </source>
</reference>
<keyword evidence="3" id="KW-1185">Reference proteome</keyword>
<evidence type="ECO:0000313" key="3">
    <source>
        <dbReference type="Proteomes" id="UP000887458"/>
    </source>
</evidence>
<proteinExistence type="predicted"/>
<accession>A0ABQ8IY94</accession>
<reference evidence="2 3" key="1">
    <citation type="journal article" date="2018" name="J. Allergy Clin. Immunol.">
        <title>High-quality assembly of Dermatophagoides pteronyssinus genome and transcriptome reveals a wide range of novel allergens.</title>
        <authorList>
            <person name="Liu X.Y."/>
            <person name="Yang K.Y."/>
            <person name="Wang M.Q."/>
            <person name="Kwok J.S."/>
            <person name="Zeng X."/>
            <person name="Yang Z."/>
            <person name="Xiao X.J."/>
            <person name="Lau C.P."/>
            <person name="Li Y."/>
            <person name="Huang Z.M."/>
            <person name="Ba J.G."/>
            <person name="Yim A.K."/>
            <person name="Ouyang C.Y."/>
            <person name="Ngai S.M."/>
            <person name="Chan T.F."/>
            <person name="Leung E.L."/>
            <person name="Liu L."/>
            <person name="Liu Z.G."/>
            <person name="Tsui S.K."/>
        </authorList>
    </citation>
    <scope>NUCLEOTIDE SEQUENCE [LARGE SCALE GENOMIC DNA]</scope>
    <source>
        <strain evidence="2">Derp</strain>
    </source>
</reference>
<evidence type="ECO:0000256" key="1">
    <source>
        <dbReference type="SAM" id="MobiDB-lite"/>
    </source>
</evidence>
<gene>
    <name evidence="2" type="ORF">DERP_006166</name>
</gene>
<evidence type="ECO:0000313" key="2">
    <source>
        <dbReference type="EMBL" id="KAH9415080.1"/>
    </source>
</evidence>
<protein>
    <submittedName>
        <fullName evidence="2">Uncharacterized protein</fullName>
    </submittedName>
</protein>
<sequence length="59" mass="6699">MKININKRSDDDDDIPPDWEHHPTTKLIKPLNLASFPYSLVAITNTVIIINNHMATDSI</sequence>
<dbReference type="Proteomes" id="UP000887458">
    <property type="component" value="Unassembled WGS sequence"/>
</dbReference>